<keyword evidence="13 17" id="KW-0472">Membrane</keyword>
<evidence type="ECO:0000256" key="9">
    <source>
        <dbReference type="ARBA" id="ARBA00022958"/>
    </source>
</evidence>
<evidence type="ECO:0000256" key="2">
    <source>
        <dbReference type="ARBA" id="ARBA00005948"/>
    </source>
</evidence>
<evidence type="ECO:0000256" key="4">
    <source>
        <dbReference type="ARBA" id="ARBA00022475"/>
    </source>
</evidence>
<reference evidence="19" key="2">
    <citation type="submission" date="2025-08" db="UniProtKB">
        <authorList>
            <consortium name="Ensembl"/>
        </authorList>
    </citation>
    <scope>IDENTIFICATION</scope>
    <source>
        <strain evidence="19">Thoroughbred</strain>
    </source>
</reference>
<keyword evidence="6" id="KW-0597">Phosphoprotein</keyword>
<evidence type="ECO:0000256" key="7">
    <source>
        <dbReference type="ARBA" id="ARBA00022607"/>
    </source>
</evidence>
<dbReference type="GO" id="GO:1903278">
    <property type="term" value="P:positive regulation of sodium ion export across plasma membrane"/>
    <property type="evidence" value="ECO:0000318"/>
    <property type="project" value="GO_Central"/>
</dbReference>
<evidence type="ECO:0000256" key="12">
    <source>
        <dbReference type="ARBA" id="ARBA00023065"/>
    </source>
</evidence>
<dbReference type="GO" id="GO:0006814">
    <property type="term" value="P:sodium ion transport"/>
    <property type="evidence" value="ECO:0007669"/>
    <property type="project" value="UniProtKB-KW"/>
</dbReference>
<evidence type="ECO:0000256" key="6">
    <source>
        <dbReference type="ARBA" id="ARBA00022553"/>
    </source>
</evidence>
<dbReference type="PROSITE" id="PS01310">
    <property type="entry name" value="FXYD"/>
    <property type="match status" value="1"/>
</dbReference>
<evidence type="ECO:0000313" key="19">
    <source>
        <dbReference type="Ensembl" id="ENSECAP00000084681.1"/>
    </source>
</evidence>
<accession>A0A9L0TC37</accession>
<keyword evidence="11" id="KW-0915">Sodium</keyword>
<dbReference type="Pfam" id="PF02038">
    <property type="entry name" value="ATP1G1_PLM_MAT8"/>
    <property type="match status" value="1"/>
</dbReference>
<keyword evidence="14" id="KW-0325">Glycoprotein</keyword>
<dbReference type="GeneTree" id="ENSGT00940000153062"/>
<keyword evidence="9" id="KW-0630">Potassium</keyword>
<reference evidence="19 20" key="1">
    <citation type="journal article" date="2009" name="Science">
        <title>Genome sequence, comparative analysis, and population genetics of the domestic horse.</title>
        <authorList>
            <consortium name="Broad Institute Genome Sequencing Platform"/>
            <consortium name="Broad Institute Whole Genome Assembly Team"/>
            <person name="Wade C.M."/>
            <person name="Giulotto E."/>
            <person name="Sigurdsson S."/>
            <person name="Zoli M."/>
            <person name="Gnerre S."/>
            <person name="Imsland F."/>
            <person name="Lear T.L."/>
            <person name="Adelson D.L."/>
            <person name="Bailey E."/>
            <person name="Bellone R.R."/>
            <person name="Bloecker H."/>
            <person name="Distl O."/>
            <person name="Edgar R.C."/>
            <person name="Garber M."/>
            <person name="Leeb T."/>
            <person name="Mauceli E."/>
            <person name="MacLeod J.N."/>
            <person name="Penedo M.C.T."/>
            <person name="Raison J.M."/>
            <person name="Sharpe T."/>
            <person name="Vogel J."/>
            <person name="Andersson L."/>
            <person name="Antczak D.F."/>
            <person name="Biagi T."/>
            <person name="Binns M.M."/>
            <person name="Chowdhary B.P."/>
            <person name="Coleman S.J."/>
            <person name="Della Valle G."/>
            <person name="Fryc S."/>
            <person name="Guerin G."/>
            <person name="Hasegawa T."/>
            <person name="Hill E.W."/>
            <person name="Jurka J."/>
            <person name="Kiialainen A."/>
            <person name="Lindgren G."/>
            <person name="Liu J."/>
            <person name="Magnani E."/>
            <person name="Mickelson J.R."/>
            <person name="Murray J."/>
            <person name="Nergadze S.G."/>
            <person name="Onofrio R."/>
            <person name="Pedroni S."/>
            <person name="Piras M.F."/>
            <person name="Raudsepp T."/>
            <person name="Rocchi M."/>
            <person name="Roeed K.H."/>
            <person name="Ryder O.A."/>
            <person name="Searle S."/>
            <person name="Skow L."/>
            <person name="Swinburne J.E."/>
            <person name="Syvaenen A.C."/>
            <person name="Tozaki T."/>
            <person name="Valberg S.J."/>
            <person name="Vaudin M."/>
            <person name="White J.R."/>
            <person name="Zody M.C."/>
            <person name="Lander E.S."/>
            <person name="Lindblad-Toh K."/>
        </authorList>
    </citation>
    <scope>NUCLEOTIDE SEQUENCE [LARGE SCALE GENOMIC DNA]</scope>
    <source>
        <strain evidence="19 20">Thoroughbred</strain>
    </source>
</reference>
<evidence type="ECO:0000256" key="8">
    <source>
        <dbReference type="ARBA" id="ARBA00022692"/>
    </source>
</evidence>
<feature type="region of interest" description="Disordered" evidence="18">
    <location>
        <begin position="56"/>
        <end position="110"/>
    </location>
</feature>
<evidence type="ECO:0000256" key="1">
    <source>
        <dbReference type="ARBA" id="ARBA00004251"/>
    </source>
</evidence>
<proteinExistence type="inferred from homology"/>
<evidence type="ECO:0000256" key="16">
    <source>
        <dbReference type="ARBA" id="ARBA00054666"/>
    </source>
</evidence>
<dbReference type="Gene3D" id="1.20.5.780">
    <property type="entry name" value="Single helix bin"/>
    <property type="match status" value="1"/>
</dbReference>
<feature type="compositionally biased region" description="Basic and acidic residues" evidence="18">
    <location>
        <begin position="144"/>
        <end position="160"/>
    </location>
</feature>
<keyword evidence="20" id="KW-1185">Reference proteome</keyword>
<keyword evidence="7" id="KW-0740">Sodium/potassium transport</keyword>
<comment type="function">
    <text evidence="16">Associates with and regulates the activity of the sodium/potassium-transporting ATPase (NKA) which catalyzes the hydrolysis of ATP coupled with the exchange of Na(+) and K(+) ions across the plasma membrane. Reduces the apparent affinity for external K(+), an effect that depends on the presence of external Na(+) and voltage. Increases the apparent affinity for intracellular Na(+).</text>
</comment>
<feature type="compositionally biased region" description="Pro residues" evidence="18">
    <location>
        <begin position="57"/>
        <end position="68"/>
    </location>
</feature>
<evidence type="ECO:0000256" key="15">
    <source>
        <dbReference type="ARBA" id="ARBA00023201"/>
    </source>
</evidence>
<evidence type="ECO:0000256" key="11">
    <source>
        <dbReference type="ARBA" id="ARBA00023053"/>
    </source>
</evidence>
<protein>
    <recommendedName>
        <fullName evidence="17">FXYD domain-containing ion transport regulator</fullName>
    </recommendedName>
</protein>
<evidence type="ECO:0000256" key="3">
    <source>
        <dbReference type="ARBA" id="ARBA00022448"/>
    </source>
</evidence>
<keyword evidence="10 17" id="KW-1133">Transmembrane helix</keyword>
<evidence type="ECO:0000256" key="14">
    <source>
        <dbReference type="ARBA" id="ARBA00023180"/>
    </source>
</evidence>
<keyword evidence="8 17" id="KW-0812">Transmembrane</keyword>
<organism evidence="19 20">
    <name type="scientific">Equus caballus</name>
    <name type="common">Horse</name>
    <dbReference type="NCBI Taxonomy" id="9796"/>
    <lineage>
        <taxon>Eukaryota</taxon>
        <taxon>Metazoa</taxon>
        <taxon>Chordata</taxon>
        <taxon>Craniata</taxon>
        <taxon>Vertebrata</taxon>
        <taxon>Euteleostomi</taxon>
        <taxon>Mammalia</taxon>
        <taxon>Eutheria</taxon>
        <taxon>Laurasiatheria</taxon>
        <taxon>Perissodactyla</taxon>
        <taxon>Equidae</taxon>
        <taxon>Equus</taxon>
    </lineage>
</organism>
<dbReference type="PANTHER" id="PTHR14132:SF1">
    <property type="entry name" value="FXYD DOMAIN-CONTAINING ION TRANSPORT REGULATOR 7"/>
    <property type="match status" value="1"/>
</dbReference>
<feature type="transmembrane region" description="Helical" evidence="17">
    <location>
        <begin position="179"/>
        <end position="197"/>
    </location>
</feature>
<evidence type="ECO:0000256" key="5">
    <source>
        <dbReference type="ARBA" id="ARBA00022538"/>
    </source>
</evidence>
<keyword evidence="4" id="KW-1003">Cell membrane</keyword>
<evidence type="ECO:0000256" key="13">
    <source>
        <dbReference type="ARBA" id="ARBA00023136"/>
    </source>
</evidence>
<dbReference type="GO" id="GO:0006813">
    <property type="term" value="P:potassium ion transport"/>
    <property type="evidence" value="ECO:0007669"/>
    <property type="project" value="UniProtKB-KW"/>
</dbReference>
<sequence length="232" mass="24927">MTPPTQPRAPTATRTVIFPSPAPTDSSLPPRLPIKRAFSPDSTLWICRSFCAKAQAPPWPRQGAPPPLGKGRGRRRGAGAGAGVAWTGAGSPGTHWLPPPNTRAPPISPDISRSRFQLLQPRLHSLGVQPPLLRPAWRPRLRPPQRDPRLESSSPGRKDAGTAPQEPDPFYYDYDTVQTVGMTLATILFLLGILIILSKKVKCRKADSRSESPTCKSCKSELPSSAPGGGGV</sequence>
<comment type="subcellular location">
    <subcellularLocation>
        <location evidence="1">Cell membrane</location>
        <topology evidence="1">Single-pass type I membrane protein</topology>
    </subcellularLocation>
</comment>
<dbReference type="PANTHER" id="PTHR14132">
    <property type="entry name" value="SODIUM/POTASSIUM-TRANSPORTING ATPASE SUBUNIT GAMMA"/>
    <property type="match status" value="1"/>
</dbReference>
<keyword evidence="12 17" id="KW-0406">Ion transport</keyword>
<feature type="region of interest" description="Disordered" evidence="18">
    <location>
        <begin position="134"/>
        <end position="170"/>
    </location>
</feature>
<dbReference type="GO" id="GO:0005886">
    <property type="term" value="C:plasma membrane"/>
    <property type="evidence" value="ECO:0007669"/>
    <property type="project" value="UniProtKB-SubCell"/>
</dbReference>
<keyword evidence="15" id="KW-0739">Sodium transport</keyword>
<reference evidence="19" key="3">
    <citation type="submission" date="2025-09" db="UniProtKB">
        <authorList>
            <consortium name="Ensembl"/>
        </authorList>
    </citation>
    <scope>IDENTIFICATION</scope>
    <source>
        <strain evidence="19">Thoroughbred</strain>
    </source>
</reference>
<dbReference type="InterPro" id="IPR000272">
    <property type="entry name" value="Ion-transport_regulator_FXYD"/>
</dbReference>
<evidence type="ECO:0000256" key="10">
    <source>
        <dbReference type="ARBA" id="ARBA00022989"/>
    </source>
</evidence>
<dbReference type="Ensembl" id="ENSECAT00000112851.1">
    <property type="protein sequence ID" value="ENSECAP00000084681.1"/>
    <property type="gene ID" value="ENSECAG00000028572.3"/>
</dbReference>
<evidence type="ECO:0000256" key="17">
    <source>
        <dbReference type="RuleBase" id="RU364131"/>
    </source>
</evidence>
<gene>
    <name evidence="19" type="primary">FXYD7</name>
</gene>
<dbReference type="GO" id="GO:0017080">
    <property type="term" value="F:sodium channel regulator activity"/>
    <property type="evidence" value="ECO:0000318"/>
    <property type="project" value="GO_Central"/>
</dbReference>
<keyword evidence="5" id="KW-0633">Potassium transport</keyword>
<dbReference type="FunFam" id="1.20.5.780:FF:000003">
    <property type="entry name" value="FXYD domain-containing ion transport regulator"/>
    <property type="match status" value="1"/>
</dbReference>
<comment type="similarity">
    <text evidence="2 17">Belongs to the FXYD family.</text>
</comment>
<evidence type="ECO:0000313" key="20">
    <source>
        <dbReference type="Proteomes" id="UP000002281"/>
    </source>
</evidence>
<feature type="compositionally biased region" description="Pro residues" evidence="18">
    <location>
        <begin position="97"/>
        <end position="108"/>
    </location>
</feature>
<feature type="region of interest" description="Disordered" evidence="18">
    <location>
        <begin position="208"/>
        <end position="232"/>
    </location>
</feature>
<dbReference type="AlphaFoldDB" id="A0A9L0TC37"/>
<name>A0A9L0TC37_HORSE</name>
<dbReference type="InterPro" id="IPR047297">
    <property type="entry name" value="FXYD_motif"/>
</dbReference>
<evidence type="ECO:0000256" key="18">
    <source>
        <dbReference type="SAM" id="MobiDB-lite"/>
    </source>
</evidence>
<keyword evidence="3 17" id="KW-0813">Transport</keyword>
<dbReference type="Proteomes" id="UP000002281">
    <property type="component" value="Chromosome 10"/>
</dbReference>
<feature type="region of interest" description="Disordered" evidence="18">
    <location>
        <begin position="1"/>
        <end position="32"/>
    </location>
</feature>